<dbReference type="InterPro" id="IPR010539">
    <property type="entry name" value="BaxI_1-like"/>
</dbReference>
<feature type="transmembrane region" description="Helical" evidence="1">
    <location>
        <begin position="187"/>
        <end position="211"/>
    </location>
</feature>
<keyword evidence="1" id="KW-0812">Transmembrane</keyword>
<dbReference type="PIRSF" id="PIRSF009160">
    <property type="entry name" value="UCP009160"/>
    <property type="match status" value="1"/>
</dbReference>
<feature type="transmembrane region" description="Helical" evidence="1">
    <location>
        <begin position="73"/>
        <end position="93"/>
    </location>
</feature>
<evidence type="ECO:0000313" key="3">
    <source>
        <dbReference type="Proteomes" id="UP000547674"/>
    </source>
</evidence>
<reference evidence="2 3" key="1">
    <citation type="submission" date="2020-03" db="EMBL/GenBank/DDBJ databases">
        <title>Metabolic flexibility allows generalist bacteria to become dominant in a frequently disturbed ecosystem.</title>
        <authorList>
            <person name="Chen Y.-J."/>
            <person name="Leung P.M."/>
            <person name="Bay S.K."/>
            <person name="Hugenholtz P."/>
            <person name="Kessler A.J."/>
            <person name="Shelley G."/>
            <person name="Waite D.W."/>
            <person name="Cook P.L."/>
            <person name="Greening C."/>
        </authorList>
    </citation>
    <scope>NUCLEOTIDE SEQUENCE [LARGE SCALE GENOMIC DNA]</scope>
    <source>
        <strain evidence="2">SS_bin_28</strain>
    </source>
</reference>
<evidence type="ECO:0000313" key="2">
    <source>
        <dbReference type="EMBL" id="NNF07657.1"/>
    </source>
</evidence>
<dbReference type="Proteomes" id="UP000547674">
    <property type="component" value="Unassembled WGS sequence"/>
</dbReference>
<dbReference type="PANTHER" id="PTHR41282:SF1">
    <property type="entry name" value="CONSERVED TRANSMEMBRANE PROTEIN-RELATED"/>
    <property type="match status" value="1"/>
</dbReference>
<proteinExistence type="predicted"/>
<sequence>MRTANPALSTKVWEKAGRAVSNEVMTIQGTVNKTAILLLLVVLPAAFVWNKFAAVAVPPAFEGAPSTAPYAQLSMWMIGGMIAGVVFALATIFKKTWAPVTAPLYAVAEGCFLGGMSLLFNTAFPGIVPQAIALTFGVLFVLLGVYKAGWIKVTQKFRMMVVGATGAIALLYIVSFVMGFFGSSIPFIHSSGTFGILFSLFVVAIAALNLVLDFDLIERGSEAGAPKYMEWYSAFGLMITLIWLYLEILRLLAKLQNRD</sequence>
<dbReference type="AlphaFoldDB" id="A0A7Y2H3B5"/>
<gene>
    <name evidence="2" type="ORF">HKN21_12920</name>
</gene>
<comment type="caution">
    <text evidence="2">The sequence shown here is derived from an EMBL/GenBank/DDBJ whole genome shotgun (WGS) entry which is preliminary data.</text>
</comment>
<dbReference type="Pfam" id="PF12811">
    <property type="entry name" value="BaxI_1"/>
    <property type="match status" value="1"/>
</dbReference>
<evidence type="ECO:0000256" key="1">
    <source>
        <dbReference type="SAM" id="Phobius"/>
    </source>
</evidence>
<accession>A0A7Y2H3B5</accession>
<keyword evidence="1" id="KW-0472">Membrane</keyword>
<feature type="transmembrane region" description="Helical" evidence="1">
    <location>
        <begin position="126"/>
        <end position="145"/>
    </location>
</feature>
<organism evidence="2 3">
    <name type="scientific">Eiseniibacteriota bacterium</name>
    <dbReference type="NCBI Taxonomy" id="2212470"/>
    <lineage>
        <taxon>Bacteria</taxon>
        <taxon>Candidatus Eiseniibacteriota</taxon>
    </lineage>
</organism>
<feature type="transmembrane region" description="Helical" evidence="1">
    <location>
        <begin position="100"/>
        <end position="120"/>
    </location>
</feature>
<feature type="transmembrane region" description="Helical" evidence="1">
    <location>
        <begin position="35"/>
        <end position="61"/>
    </location>
</feature>
<dbReference type="EMBL" id="JABDJR010000516">
    <property type="protein sequence ID" value="NNF07657.1"/>
    <property type="molecule type" value="Genomic_DNA"/>
</dbReference>
<keyword evidence="1" id="KW-1133">Transmembrane helix</keyword>
<dbReference type="PANTHER" id="PTHR41282">
    <property type="entry name" value="CONSERVED TRANSMEMBRANE PROTEIN-RELATED"/>
    <property type="match status" value="1"/>
</dbReference>
<name>A0A7Y2H3B5_UNCEI</name>
<feature type="transmembrane region" description="Helical" evidence="1">
    <location>
        <begin position="157"/>
        <end position="181"/>
    </location>
</feature>
<protein>
    <submittedName>
        <fullName evidence="2">Bax inhibitor-1/YccA family protein</fullName>
    </submittedName>
</protein>
<feature type="transmembrane region" description="Helical" evidence="1">
    <location>
        <begin position="231"/>
        <end position="253"/>
    </location>
</feature>